<organism evidence="1">
    <name type="scientific">marine sediment metagenome</name>
    <dbReference type="NCBI Taxonomy" id="412755"/>
    <lineage>
        <taxon>unclassified sequences</taxon>
        <taxon>metagenomes</taxon>
        <taxon>ecological metagenomes</taxon>
    </lineage>
</organism>
<name>X1I9S6_9ZZZZ</name>
<dbReference type="AlphaFoldDB" id="X1I9S6"/>
<evidence type="ECO:0000313" key="1">
    <source>
        <dbReference type="EMBL" id="GAH79166.1"/>
    </source>
</evidence>
<gene>
    <name evidence="1" type="ORF">S03H2_62717</name>
</gene>
<sequence>LSEITLERECFNFFSSYIIIHIIQKPVFFNLILIVPFEMT</sequence>
<reference evidence="1" key="1">
    <citation type="journal article" date="2014" name="Front. Microbiol.">
        <title>High frequency of phylogenetically diverse reductive dehalogenase-homologous genes in deep subseafloor sedimentary metagenomes.</title>
        <authorList>
            <person name="Kawai M."/>
            <person name="Futagami T."/>
            <person name="Toyoda A."/>
            <person name="Takaki Y."/>
            <person name="Nishi S."/>
            <person name="Hori S."/>
            <person name="Arai W."/>
            <person name="Tsubouchi T."/>
            <person name="Morono Y."/>
            <person name="Uchiyama I."/>
            <person name="Ito T."/>
            <person name="Fujiyama A."/>
            <person name="Inagaki F."/>
            <person name="Takami H."/>
        </authorList>
    </citation>
    <scope>NUCLEOTIDE SEQUENCE</scope>
    <source>
        <strain evidence="1">Expedition CK06-06</strain>
    </source>
</reference>
<proteinExistence type="predicted"/>
<comment type="caution">
    <text evidence="1">The sequence shown here is derived from an EMBL/GenBank/DDBJ whole genome shotgun (WGS) entry which is preliminary data.</text>
</comment>
<protein>
    <submittedName>
        <fullName evidence="1">Uncharacterized protein</fullName>
    </submittedName>
</protein>
<accession>X1I9S6</accession>
<dbReference type="EMBL" id="BARU01040583">
    <property type="protein sequence ID" value="GAH79166.1"/>
    <property type="molecule type" value="Genomic_DNA"/>
</dbReference>
<feature type="non-terminal residue" evidence="1">
    <location>
        <position position="1"/>
    </location>
</feature>